<organism evidence="2 3">
    <name type="scientific">Caenorhabditis nigoni</name>
    <dbReference type="NCBI Taxonomy" id="1611254"/>
    <lineage>
        <taxon>Eukaryota</taxon>
        <taxon>Metazoa</taxon>
        <taxon>Ecdysozoa</taxon>
        <taxon>Nematoda</taxon>
        <taxon>Chromadorea</taxon>
        <taxon>Rhabditida</taxon>
        <taxon>Rhabditina</taxon>
        <taxon>Rhabditomorpha</taxon>
        <taxon>Rhabditoidea</taxon>
        <taxon>Rhabditidae</taxon>
        <taxon>Peloderinae</taxon>
        <taxon>Caenorhabditis</taxon>
    </lineage>
</organism>
<name>A0A2G5TI13_9PELO</name>
<keyword evidence="3" id="KW-1185">Reference proteome</keyword>
<dbReference type="AlphaFoldDB" id="A0A2G5TI13"/>
<dbReference type="Proteomes" id="UP000230233">
    <property type="component" value="Chromosome V"/>
</dbReference>
<feature type="signal peptide" evidence="1">
    <location>
        <begin position="1"/>
        <end position="20"/>
    </location>
</feature>
<dbReference type="EMBL" id="PDUG01000005">
    <property type="protein sequence ID" value="PIC26910.1"/>
    <property type="molecule type" value="Genomic_DNA"/>
</dbReference>
<feature type="chain" id="PRO_5013808177" evidence="1">
    <location>
        <begin position="21"/>
        <end position="68"/>
    </location>
</feature>
<sequence length="68" mass="7786">MQPLVAVVFFLFLLIGSFQSAPLFKDIDYKLFDNTADNGVAIDSIFEFVTETSADNKKRPHRRSTKHH</sequence>
<proteinExistence type="predicted"/>
<dbReference type="OrthoDB" id="10312064at2759"/>
<comment type="caution">
    <text evidence="2">The sequence shown here is derived from an EMBL/GenBank/DDBJ whole genome shotgun (WGS) entry which is preliminary data.</text>
</comment>
<evidence type="ECO:0000313" key="2">
    <source>
        <dbReference type="EMBL" id="PIC26910.1"/>
    </source>
</evidence>
<reference evidence="3" key="1">
    <citation type="submission" date="2017-10" db="EMBL/GenBank/DDBJ databases">
        <title>Rapid genome shrinkage in a self-fertile nematode reveals novel sperm competition proteins.</title>
        <authorList>
            <person name="Yin D."/>
            <person name="Schwarz E.M."/>
            <person name="Thomas C.G."/>
            <person name="Felde R.L."/>
            <person name="Korf I.F."/>
            <person name="Cutter A.D."/>
            <person name="Schartner C.M."/>
            <person name="Ralston E.J."/>
            <person name="Meyer B.J."/>
            <person name="Haag E.S."/>
        </authorList>
    </citation>
    <scope>NUCLEOTIDE SEQUENCE [LARGE SCALE GENOMIC DNA]</scope>
    <source>
        <strain evidence="3">JU1422</strain>
    </source>
</reference>
<evidence type="ECO:0000256" key="1">
    <source>
        <dbReference type="SAM" id="SignalP"/>
    </source>
</evidence>
<keyword evidence="1" id="KW-0732">Signal</keyword>
<protein>
    <submittedName>
        <fullName evidence="2">Uncharacterized protein</fullName>
    </submittedName>
</protein>
<gene>
    <name evidence="2" type="primary">Cni-F32D8.11</name>
    <name evidence="2" type="synonym">Cnig_chr_V.g19341</name>
    <name evidence="2" type="ORF">B9Z55_019341</name>
</gene>
<evidence type="ECO:0000313" key="3">
    <source>
        <dbReference type="Proteomes" id="UP000230233"/>
    </source>
</evidence>
<accession>A0A2G5TI13</accession>